<reference evidence="2 3" key="1">
    <citation type="submission" date="2020-08" db="EMBL/GenBank/DDBJ databases">
        <title>Aphidius gifuensis genome sequencing and assembly.</title>
        <authorList>
            <person name="Du Z."/>
        </authorList>
    </citation>
    <scope>NUCLEOTIDE SEQUENCE [LARGE SCALE GENOMIC DNA]</scope>
    <source>
        <strain evidence="2">YNYX2018</strain>
        <tissue evidence="2">Adults</tissue>
    </source>
</reference>
<evidence type="ECO:0000313" key="2">
    <source>
        <dbReference type="EMBL" id="KAF7995612.1"/>
    </source>
</evidence>
<dbReference type="GO" id="GO:0006364">
    <property type="term" value="P:rRNA processing"/>
    <property type="evidence" value="ECO:0007669"/>
    <property type="project" value="InterPro"/>
</dbReference>
<dbReference type="OrthoDB" id="418445at2759"/>
<dbReference type="AlphaFoldDB" id="A0A835CTQ4"/>
<gene>
    <name evidence="2" type="ORF">HCN44_006719</name>
</gene>
<dbReference type="PANTHER" id="PTHR14725">
    <property type="entry name" value="RIBOSOME-BINDING FACTOR A, MITOCHONDRIAL-RELATED"/>
    <property type="match status" value="1"/>
</dbReference>
<evidence type="ECO:0008006" key="4">
    <source>
        <dbReference type="Google" id="ProtNLM"/>
    </source>
</evidence>
<dbReference type="InterPro" id="IPR023799">
    <property type="entry name" value="RbfA_dom_sf"/>
</dbReference>
<dbReference type="Proteomes" id="UP000639338">
    <property type="component" value="Unassembled WGS sequence"/>
</dbReference>
<dbReference type="InterPro" id="IPR000238">
    <property type="entry name" value="RbfA"/>
</dbReference>
<proteinExistence type="predicted"/>
<feature type="region of interest" description="Disordered" evidence="1">
    <location>
        <begin position="333"/>
        <end position="372"/>
    </location>
</feature>
<evidence type="ECO:0000256" key="1">
    <source>
        <dbReference type="SAM" id="MobiDB-lite"/>
    </source>
</evidence>
<feature type="compositionally biased region" description="Acidic residues" evidence="1">
    <location>
        <begin position="342"/>
        <end position="372"/>
    </location>
</feature>
<protein>
    <recommendedName>
        <fullName evidence="4">Ribosome-binding factor A, mitochondrial</fullName>
    </recommendedName>
</protein>
<dbReference type="Gene3D" id="3.30.300.20">
    <property type="match status" value="1"/>
</dbReference>
<organism evidence="2 3">
    <name type="scientific">Aphidius gifuensis</name>
    <name type="common">Parasitoid wasp</name>
    <dbReference type="NCBI Taxonomy" id="684658"/>
    <lineage>
        <taxon>Eukaryota</taxon>
        <taxon>Metazoa</taxon>
        <taxon>Ecdysozoa</taxon>
        <taxon>Arthropoda</taxon>
        <taxon>Hexapoda</taxon>
        <taxon>Insecta</taxon>
        <taxon>Pterygota</taxon>
        <taxon>Neoptera</taxon>
        <taxon>Endopterygota</taxon>
        <taxon>Hymenoptera</taxon>
        <taxon>Apocrita</taxon>
        <taxon>Ichneumonoidea</taxon>
        <taxon>Braconidae</taxon>
        <taxon>Aphidiinae</taxon>
        <taxon>Aphidius</taxon>
    </lineage>
</organism>
<dbReference type="Pfam" id="PF02033">
    <property type="entry name" value="RBFA"/>
    <property type="match status" value="1"/>
</dbReference>
<dbReference type="SUPFAM" id="SSF89919">
    <property type="entry name" value="Ribosome-binding factor A, RbfA"/>
    <property type="match status" value="1"/>
</dbReference>
<name>A0A835CTQ4_APHGI</name>
<dbReference type="InterPro" id="IPR015946">
    <property type="entry name" value="KH_dom-like_a/b"/>
</dbReference>
<sequence>MASSKNLFSYSIRRFIFTSCVNNKSNASAIRQCKFMGKIMHGNTSKKKWHAGKINLPNKPFNPVAGKVINPQVKRRMVVLNKIFMEAITGIMATGEMSRDIVGRGVEISSVQISNDFSFLRVYWFTTEKDSHQQVLLSKLLDKCANRLRHEVMQMRVVGIVPPILFVKDKKQGLSFELDKLMLTADYGDDYVPTITPKSIKPELTLFSKLPADVREKVIEINKQEFNLDEDDVIDDAEQEELQDIFNVDLPPMRHDALGLDHYFIMSRIKQSLNKAQTAKNRKLNVDEIVEERRSFDPSTIKPLRTEEEAQAFSDFLLKRKIEEKRREKYELASLNTQIIDENSEDRDDENQYDDDYDSEDDDQDNFDDIDL</sequence>
<dbReference type="EMBL" id="JACMRX010000002">
    <property type="protein sequence ID" value="KAF7995612.1"/>
    <property type="molecule type" value="Genomic_DNA"/>
</dbReference>
<dbReference type="PANTHER" id="PTHR14725:SF0">
    <property type="entry name" value="RIBOSOME-BINDING FACTOR A, MITOCHONDRIAL-RELATED"/>
    <property type="match status" value="1"/>
</dbReference>
<evidence type="ECO:0000313" key="3">
    <source>
        <dbReference type="Proteomes" id="UP000639338"/>
    </source>
</evidence>
<accession>A0A835CTQ4</accession>
<comment type="caution">
    <text evidence="2">The sequence shown here is derived from an EMBL/GenBank/DDBJ whole genome shotgun (WGS) entry which is preliminary data.</text>
</comment>
<keyword evidence="3" id="KW-1185">Reference proteome</keyword>
<dbReference type="InterPro" id="IPR039212">
    <property type="entry name" value="RBFA_mitochondrial"/>
</dbReference>